<dbReference type="FunFam" id="3.20.20.100:FF:000004">
    <property type="entry name" value="Oxidoreductase, aldo/keto reductase"/>
    <property type="match status" value="1"/>
</dbReference>
<accession>A0A0F5LPU3</accession>
<dbReference type="OrthoDB" id="8394608at2"/>
<dbReference type="InterPro" id="IPR023210">
    <property type="entry name" value="NADP_OxRdtase_dom"/>
</dbReference>
<keyword evidence="1" id="KW-0560">Oxidoreductase</keyword>
<keyword evidence="5" id="KW-1185">Reference proteome</keyword>
<dbReference type="Proteomes" id="UP000184533">
    <property type="component" value="Unassembled WGS sequence"/>
</dbReference>
<dbReference type="SUPFAM" id="SSF51430">
    <property type="entry name" value="NAD(P)-linked oxidoreductase"/>
    <property type="match status" value="1"/>
</dbReference>
<dbReference type="EMBL" id="LAJF01000076">
    <property type="protein sequence ID" value="KKB84356.1"/>
    <property type="molecule type" value="Genomic_DNA"/>
</dbReference>
<sequence length="353" mass="38938">MQYRYLGRSGLKVSTLTMGTMTFGGGEKIGGTGQDEANRQIDLCLDHGINLLDTANVYNAGVSEEMIGVALSENGRRQKALIATKVRFKMGEGPNEVGLSRHHIIAQAEASLKRLKTDVIDLYQVHEWDGMTPIEETMEALDTLVKQGKVRYIGCSNYSGWHIMKALAAADSRHQQRFVSQQIHYTLHSREAEYELVPITQDQGLGILVWSPLAGGLLSGKYRRDGGPDAGRHVGGFREPPVPDWNRLYDIVDALVAIAEARGVSGAQVALAWLLGRPGVTSVIIGGRSEAQFRDNLAAADLQLTADERQRLDAVSQPPLLYPYWHQTFTANDRLGPADRDLLTPYVEEFKRG</sequence>
<name>A0A0F5LPU3_9HYPH</name>
<dbReference type="PATRIC" id="fig|1121477.3.peg.3189"/>
<evidence type="ECO:0000313" key="6">
    <source>
        <dbReference type="Proteomes" id="UP000184533"/>
    </source>
</evidence>
<evidence type="ECO:0000256" key="1">
    <source>
        <dbReference type="ARBA" id="ARBA00023002"/>
    </source>
</evidence>
<dbReference type="PANTHER" id="PTHR43364">
    <property type="entry name" value="NADH-SPECIFIC METHYLGLYOXAL REDUCTASE-RELATED"/>
    <property type="match status" value="1"/>
</dbReference>
<evidence type="ECO:0000313" key="5">
    <source>
        <dbReference type="Proteomes" id="UP000033608"/>
    </source>
</evidence>
<dbReference type="RefSeq" id="WP_046135238.1">
    <property type="nucleotide sequence ID" value="NZ_FQVC01000010.1"/>
</dbReference>
<dbReference type="InterPro" id="IPR036812">
    <property type="entry name" value="NAD(P)_OxRdtase_dom_sf"/>
</dbReference>
<evidence type="ECO:0000313" key="3">
    <source>
        <dbReference type="EMBL" id="KKB84356.1"/>
    </source>
</evidence>
<organism evidence="3 5">
    <name type="scientific">Devosia limi DSM 17137</name>
    <dbReference type="NCBI Taxonomy" id="1121477"/>
    <lineage>
        <taxon>Bacteria</taxon>
        <taxon>Pseudomonadati</taxon>
        <taxon>Pseudomonadota</taxon>
        <taxon>Alphaproteobacteria</taxon>
        <taxon>Hyphomicrobiales</taxon>
        <taxon>Devosiaceae</taxon>
        <taxon>Devosia</taxon>
    </lineage>
</organism>
<dbReference type="InterPro" id="IPR050523">
    <property type="entry name" value="AKR_Detox_Biosynth"/>
</dbReference>
<evidence type="ECO:0000313" key="4">
    <source>
        <dbReference type="EMBL" id="SHF63179.1"/>
    </source>
</evidence>
<feature type="domain" description="NADP-dependent oxidoreductase" evidence="2">
    <location>
        <begin position="16"/>
        <end position="316"/>
    </location>
</feature>
<dbReference type="GO" id="GO:0005829">
    <property type="term" value="C:cytosol"/>
    <property type="evidence" value="ECO:0007669"/>
    <property type="project" value="UniProtKB-ARBA"/>
</dbReference>
<gene>
    <name evidence="4" type="ORF">SAMN02745223_03175</name>
    <name evidence="3" type="ORF">VW29_10310</name>
</gene>
<protein>
    <submittedName>
        <fullName evidence="3">Aldo/keto reductase</fullName>
    </submittedName>
    <submittedName>
        <fullName evidence="4">Predicted oxidoreductase</fullName>
    </submittedName>
</protein>
<evidence type="ECO:0000259" key="2">
    <source>
        <dbReference type="Pfam" id="PF00248"/>
    </source>
</evidence>
<dbReference type="Gene3D" id="3.20.20.100">
    <property type="entry name" value="NADP-dependent oxidoreductase domain"/>
    <property type="match status" value="1"/>
</dbReference>
<dbReference type="GO" id="GO:0016491">
    <property type="term" value="F:oxidoreductase activity"/>
    <property type="evidence" value="ECO:0007669"/>
    <property type="project" value="UniProtKB-KW"/>
</dbReference>
<proteinExistence type="predicted"/>
<reference evidence="4 6" key="2">
    <citation type="submission" date="2016-11" db="EMBL/GenBank/DDBJ databases">
        <authorList>
            <person name="Jaros S."/>
            <person name="Januszkiewicz K."/>
            <person name="Wedrychowicz H."/>
        </authorList>
    </citation>
    <scope>NUCLEOTIDE SEQUENCE [LARGE SCALE GENOMIC DNA]</scope>
    <source>
        <strain evidence="4 6">DSM 17137</strain>
    </source>
</reference>
<dbReference type="PANTHER" id="PTHR43364:SF18">
    <property type="entry name" value="OXIDOREDUCTASE"/>
    <property type="match status" value="1"/>
</dbReference>
<dbReference type="CDD" id="cd19091">
    <property type="entry name" value="AKR_PsAKR"/>
    <property type="match status" value="1"/>
</dbReference>
<dbReference type="STRING" id="1121477.SAMN02745223_03175"/>
<dbReference type="Pfam" id="PF00248">
    <property type="entry name" value="Aldo_ket_red"/>
    <property type="match status" value="1"/>
</dbReference>
<dbReference type="Proteomes" id="UP000033608">
    <property type="component" value="Unassembled WGS sequence"/>
</dbReference>
<dbReference type="AlphaFoldDB" id="A0A0F5LPU3"/>
<reference evidence="3 5" key="1">
    <citation type="submission" date="2015-03" db="EMBL/GenBank/DDBJ databases">
        <authorList>
            <person name="Hassan Y.I."/>
            <person name="Lepp D."/>
            <person name="Zhou T."/>
        </authorList>
    </citation>
    <scope>NUCLEOTIDE SEQUENCE [LARGE SCALE GENOMIC DNA]</scope>
    <source>
        <strain evidence="3 5">DSM 17137</strain>
    </source>
</reference>
<dbReference type="EMBL" id="FQVC01000010">
    <property type="protein sequence ID" value="SHF63179.1"/>
    <property type="molecule type" value="Genomic_DNA"/>
</dbReference>